<evidence type="ECO:0000313" key="5">
    <source>
        <dbReference type="EMBL" id="OWZ05155.1"/>
    </source>
</evidence>
<dbReference type="AlphaFoldDB" id="A0A225VII6"/>
<dbReference type="EMBL" id="NBNE01004582">
    <property type="protein sequence ID" value="OWZ05155.1"/>
    <property type="molecule type" value="Genomic_DNA"/>
</dbReference>
<comment type="subcellular location">
    <subcellularLocation>
        <location evidence="1">Host cell</location>
    </subcellularLocation>
    <subcellularLocation>
        <location evidence="2">Secreted</location>
    </subcellularLocation>
</comment>
<dbReference type="OrthoDB" id="92405at2759"/>
<keyword evidence="6" id="KW-1185">Reference proteome</keyword>
<evidence type="ECO:0000259" key="4">
    <source>
        <dbReference type="Pfam" id="PF20147"/>
    </source>
</evidence>
<dbReference type="InterPro" id="IPR045379">
    <property type="entry name" value="Crinkler_N"/>
</dbReference>
<dbReference type="GO" id="GO:0005576">
    <property type="term" value="C:extracellular region"/>
    <property type="evidence" value="ECO:0007669"/>
    <property type="project" value="UniProtKB-SubCell"/>
</dbReference>
<accession>A0A225VII6</accession>
<evidence type="ECO:0000256" key="2">
    <source>
        <dbReference type="ARBA" id="ARBA00004613"/>
    </source>
</evidence>
<proteinExistence type="predicted"/>
<feature type="domain" description="Crinkler effector protein N-terminal" evidence="4">
    <location>
        <begin position="2"/>
        <end position="117"/>
    </location>
</feature>
<dbReference type="Proteomes" id="UP000198211">
    <property type="component" value="Unassembled WGS sequence"/>
</dbReference>
<comment type="caution">
    <text evidence="5">The sequence shown here is derived from an EMBL/GenBank/DDBJ whole genome shotgun (WGS) entry which is preliminary data.</text>
</comment>
<protein>
    <submittedName>
        <fullName evidence="5">Crinkler (CRN)</fullName>
    </submittedName>
</protein>
<organism evidence="5 6">
    <name type="scientific">Phytophthora megakarya</name>
    <dbReference type="NCBI Taxonomy" id="4795"/>
    <lineage>
        <taxon>Eukaryota</taxon>
        <taxon>Sar</taxon>
        <taxon>Stramenopiles</taxon>
        <taxon>Oomycota</taxon>
        <taxon>Peronosporomycetes</taxon>
        <taxon>Peronosporales</taxon>
        <taxon>Peronosporaceae</taxon>
        <taxon>Phytophthora</taxon>
    </lineage>
</organism>
<dbReference type="GO" id="GO:0043657">
    <property type="term" value="C:host cell"/>
    <property type="evidence" value="ECO:0007669"/>
    <property type="project" value="UniProtKB-SubCell"/>
</dbReference>
<evidence type="ECO:0000256" key="3">
    <source>
        <dbReference type="ARBA" id="ARBA00022525"/>
    </source>
</evidence>
<dbReference type="Pfam" id="PF20147">
    <property type="entry name" value="Crinkler"/>
    <property type="match status" value="1"/>
</dbReference>
<name>A0A225VII6_9STRA</name>
<reference evidence="6" key="1">
    <citation type="submission" date="2017-03" db="EMBL/GenBank/DDBJ databases">
        <title>Phytopthora megakarya and P. palmivora, two closely related causual agents of cacao black pod achieved similar genome size and gene model numbers by different mechanisms.</title>
        <authorList>
            <person name="Ali S."/>
            <person name="Shao J."/>
            <person name="Larry D.J."/>
            <person name="Kronmiller B."/>
            <person name="Shen D."/>
            <person name="Strem M.D."/>
            <person name="Melnick R.L."/>
            <person name="Guiltinan M.J."/>
            <person name="Tyler B.M."/>
            <person name="Meinhardt L.W."/>
            <person name="Bailey B.A."/>
        </authorList>
    </citation>
    <scope>NUCLEOTIDE SEQUENCE [LARGE SCALE GENOMIC DNA]</scope>
    <source>
        <strain evidence="6">zdho120</strain>
    </source>
</reference>
<evidence type="ECO:0000256" key="1">
    <source>
        <dbReference type="ARBA" id="ARBA00004340"/>
    </source>
</evidence>
<sequence length="165" mass="18010">MVKLFCAIVGEVGSAFPVDIDENETVGDLKNAIKAKNSATITCDARELQLFLAKTTDGTWLTVNDVKKGINDTSGLTPLEFANVPLNLDGLSEEEVRVQLTKDDFKAGNGPVHVLVVVPGHVRVNIEQDTGGGSSTVNAWYLPSWWSLQSLFWPTERIQPTKKDV</sequence>
<keyword evidence="3" id="KW-0964">Secreted</keyword>
<evidence type="ECO:0000313" key="6">
    <source>
        <dbReference type="Proteomes" id="UP000198211"/>
    </source>
</evidence>
<gene>
    <name evidence="5" type="ORF">PHMEG_00022808</name>
</gene>